<evidence type="ECO:0008006" key="3">
    <source>
        <dbReference type="Google" id="ProtNLM"/>
    </source>
</evidence>
<accession>A0A0J1CN77</accession>
<dbReference type="Gene3D" id="3.40.50.720">
    <property type="entry name" value="NAD(P)-binding Rossmann-like Domain"/>
    <property type="match status" value="1"/>
</dbReference>
<evidence type="ECO:0000313" key="1">
    <source>
        <dbReference type="EMBL" id="KLU21856.1"/>
    </source>
</evidence>
<protein>
    <recommendedName>
        <fullName evidence="3">Short-chain dehydrogenase</fullName>
    </recommendedName>
</protein>
<sequence length="62" mass="6901">MLARFLRDGETWTQAMERYLPQIPVRRLGQPQEIADTIAWIAADAPGFMTAQVIAVDGGRSL</sequence>
<gene>
    <name evidence="1" type="ORF">EOS_33750</name>
</gene>
<dbReference type="Proteomes" id="UP000035963">
    <property type="component" value="Unassembled WGS sequence"/>
</dbReference>
<dbReference type="PATRIC" id="fig|908627.4.peg.7550"/>
<dbReference type="SUPFAM" id="SSF51735">
    <property type="entry name" value="NAD(P)-binding Rossmann-fold domains"/>
    <property type="match status" value="1"/>
</dbReference>
<dbReference type="Pfam" id="PF13561">
    <property type="entry name" value="adh_short_C2"/>
    <property type="match status" value="1"/>
</dbReference>
<keyword evidence="2" id="KW-1185">Reference proteome</keyword>
<name>A0A0J1CN77_9BURK</name>
<organism evidence="1 2">
    <name type="scientific">Caballeronia mineralivorans PML1(12)</name>
    <dbReference type="NCBI Taxonomy" id="908627"/>
    <lineage>
        <taxon>Bacteria</taxon>
        <taxon>Pseudomonadati</taxon>
        <taxon>Pseudomonadota</taxon>
        <taxon>Betaproteobacteria</taxon>
        <taxon>Burkholderiales</taxon>
        <taxon>Burkholderiaceae</taxon>
        <taxon>Caballeronia</taxon>
    </lineage>
</organism>
<reference evidence="1 2" key="1">
    <citation type="journal article" date="2015" name="Genome Announc.">
        <title>Draft Genome Sequence of Burkholderia sp. Strain PML1(12), an Ectomycorrhizosphere-Inhabiting Bacterium with Effective Mineral-Weathering Ability.</title>
        <authorList>
            <person name="Uroz S."/>
            <person name="Oger P."/>
        </authorList>
    </citation>
    <scope>NUCLEOTIDE SEQUENCE [LARGE SCALE GENOMIC DNA]</scope>
    <source>
        <strain evidence="2">PML1(12)</strain>
    </source>
</reference>
<proteinExistence type="predicted"/>
<dbReference type="InterPro" id="IPR002347">
    <property type="entry name" value="SDR_fam"/>
</dbReference>
<dbReference type="AlphaFoldDB" id="A0A0J1CN77"/>
<dbReference type="EMBL" id="AEJF01000199">
    <property type="protein sequence ID" value="KLU21856.1"/>
    <property type="molecule type" value="Genomic_DNA"/>
</dbReference>
<comment type="caution">
    <text evidence="1">The sequence shown here is derived from an EMBL/GenBank/DDBJ whole genome shotgun (WGS) entry which is preliminary data.</text>
</comment>
<dbReference type="InterPro" id="IPR036291">
    <property type="entry name" value="NAD(P)-bd_dom_sf"/>
</dbReference>
<evidence type="ECO:0000313" key="2">
    <source>
        <dbReference type="Proteomes" id="UP000035963"/>
    </source>
</evidence>